<feature type="non-terminal residue" evidence="2">
    <location>
        <position position="596"/>
    </location>
</feature>
<name>A0AAD3DN53_9CHLO</name>
<comment type="caution">
    <text evidence="2">The sequence shown here is derived from an EMBL/GenBank/DDBJ whole genome shotgun (WGS) entry which is preliminary data.</text>
</comment>
<feature type="compositionally biased region" description="Basic and acidic residues" evidence="1">
    <location>
        <begin position="309"/>
        <end position="322"/>
    </location>
</feature>
<feature type="compositionally biased region" description="Low complexity" evidence="1">
    <location>
        <begin position="121"/>
        <end position="131"/>
    </location>
</feature>
<evidence type="ECO:0000313" key="2">
    <source>
        <dbReference type="EMBL" id="GFR43817.1"/>
    </source>
</evidence>
<sequence length="596" mass="59672">EAVAAATLKSAAVEAEEAALFRLCVEVADAEVQARMSSGGGGGSGSGSGCTADAYVGEQGFEPGLPSSQDAMWRRLRSDSCAVSSPFDEDAVPMGGRGNSVWFGASRFGSHAAVALPAAAPADATPGSKSPLSPPPTSKEAAADADTVSSVLRQHHTCHEFSSGSGSGCVIDSMHKMLTGQMAAPASPSPFLTAAFTCVPRAAPTHHFDDHPSSGGDGGRIGAAVGGGTCGVLTPQPSPAPPTRLALTRTGMAAATAPPAAGPLGSLPQPLELSWQASVHVACKGWVPYAAAEPALSYPESIEPSLTEGSRDRGTGAERSEVVRSPSLLAGPAADATAGGREGQQASELSAAERATAPDPLARGDVAVAAAPAPPRSGACADGADPWVGGVLSGAGGAAGELRVQIEEQRTAHVPCRYRVISDTPGCYAMSSGKELLAGEVRFAITRNDGACVTHGSSEAFAGVALSFDIPPMLVPTVLRLELLPCTDPVTQTPPPPSASTSWSQPPLPLAPNTPASDATQMATSKRQPSRPPPPPPLLSLPLLVLPPHVVSEVQGLAAAMLADAVPGAPSERLHQLEQLATAAGAAAASAGGLGA</sequence>
<accession>A0AAD3DN53</accession>
<feature type="non-terminal residue" evidence="2">
    <location>
        <position position="1"/>
    </location>
</feature>
<feature type="compositionally biased region" description="Pro residues" evidence="1">
    <location>
        <begin position="530"/>
        <end position="539"/>
    </location>
</feature>
<protein>
    <submittedName>
        <fullName evidence="2">Uncharacterized protein</fullName>
    </submittedName>
</protein>
<evidence type="ECO:0000313" key="3">
    <source>
        <dbReference type="Proteomes" id="UP001054857"/>
    </source>
</evidence>
<feature type="region of interest" description="Disordered" evidence="1">
    <location>
        <begin position="489"/>
        <end position="540"/>
    </location>
</feature>
<feature type="region of interest" description="Disordered" evidence="1">
    <location>
        <begin position="301"/>
        <end position="353"/>
    </location>
</feature>
<feature type="compositionally biased region" description="Polar residues" evidence="1">
    <location>
        <begin position="514"/>
        <end position="527"/>
    </location>
</feature>
<feature type="region of interest" description="Disordered" evidence="1">
    <location>
        <begin position="121"/>
        <end position="148"/>
    </location>
</feature>
<proteinExistence type="predicted"/>
<reference evidence="2 3" key="1">
    <citation type="journal article" date="2021" name="Sci. Rep.">
        <title>Genome sequencing of the multicellular alga Astrephomene provides insights into convergent evolution of germ-soma differentiation.</title>
        <authorList>
            <person name="Yamashita S."/>
            <person name="Yamamoto K."/>
            <person name="Matsuzaki R."/>
            <person name="Suzuki S."/>
            <person name="Yamaguchi H."/>
            <person name="Hirooka S."/>
            <person name="Minakuchi Y."/>
            <person name="Miyagishima S."/>
            <person name="Kawachi M."/>
            <person name="Toyoda A."/>
            <person name="Nozaki H."/>
        </authorList>
    </citation>
    <scope>NUCLEOTIDE SEQUENCE [LARGE SCALE GENOMIC DNA]</scope>
    <source>
        <strain evidence="2 3">NIES-4017</strain>
    </source>
</reference>
<dbReference type="Proteomes" id="UP001054857">
    <property type="component" value="Unassembled WGS sequence"/>
</dbReference>
<keyword evidence="3" id="KW-1185">Reference proteome</keyword>
<gene>
    <name evidence="2" type="ORF">Agub_g4943</name>
</gene>
<dbReference type="EMBL" id="BMAR01000006">
    <property type="protein sequence ID" value="GFR43817.1"/>
    <property type="molecule type" value="Genomic_DNA"/>
</dbReference>
<evidence type="ECO:0000256" key="1">
    <source>
        <dbReference type="SAM" id="MobiDB-lite"/>
    </source>
</evidence>
<dbReference type="AlphaFoldDB" id="A0AAD3DN53"/>
<organism evidence="2 3">
    <name type="scientific">Astrephomene gubernaculifera</name>
    <dbReference type="NCBI Taxonomy" id="47775"/>
    <lineage>
        <taxon>Eukaryota</taxon>
        <taxon>Viridiplantae</taxon>
        <taxon>Chlorophyta</taxon>
        <taxon>core chlorophytes</taxon>
        <taxon>Chlorophyceae</taxon>
        <taxon>CS clade</taxon>
        <taxon>Chlamydomonadales</taxon>
        <taxon>Astrephomenaceae</taxon>
        <taxon>Astrephomene</taxon>
    </lineage>
</organism>